<evidence type="ECO:0000256" key="5">
    <source>
        <dbReference type="SAM" id="Coils"/>
    </source>
</evidence>
<dbReference type="GO" id="GO:0016020">
    <property type="term" value="C:membrane"/>
    <property type="evidence" value="ECO:0007669"/>
    <property type="project" value="InterPro"/>
</dbReference>
<feature type="transmembrane region" description="Helical" evidence="6">
    <location>
        <begin position="6"/>
        <end position="25"/>
    </location>
</feature>
<keyword evidence="6" id="KW-0472">Membrane</keyword>
<dbReference type="EMBL" id="UOGH01000008">
    <property type="protein sequence ID" value="VAX26737.1"/>
    <property type="molecule type" value="Genomic_DNA"/>
</dbReference>
<keyword evidence="1" id="KW-0540">Nuclease</keyword>
<dbReference type="InterPro" id="IPR003607">
    <property type="entry name" value="HD/PDEase_dom"/>
</dbReference>
<organism evidence="8">
    <name type="scientific">hydrothermal vent metagenome</name>
    <dbReference type="NCBI Taxonomy" id="652676"/>
    <lineage>
        <taxon>unclassified sequences</taxon>
        <taxon>metagenomes</taxon>
        <taxon>ecological metagenomes</taxon>
    </lineage>
</organism>
<evidence type="ECO:0000256" key="6">
    <source>
        <dbReference type="SAM" id="Phobius"/>
    </source>
</evidence>
<dbReference type="NCBIfam" id="TIGR03319">
    <property type="entry name" value="RNase_Y"/>
    <property type="match status" value="1"/>
</dbReference>
<dbReference type="Pfam" id="PF12072">
    <property type="entry name" value="RNase_Y_N"/>
    <property type="match status" value="1"/>
</dbReference>
<dbReference type="InterPro" id="IPR022711">
    <property type="entry name" value="RNase_Y_N"/>
</dbReference>
<dbReference type="SUPFAM" id="SSF54791">
    <property type="entry name" value="Eukaryotic type KH-domain (KH-domain type I)"/>
    <property type="match status" value="1"/>
</dbReference>
<dbReference type="NCBIfam" id="TIGR00277">
    <property type="entry name" value="HDIG"/>
    <property type="match status" value="1"/>
</dbReference>
<feature type="domain" description="HD" evidence="7">
    <location>
        <begin position="336"/>
        <end position="429"/>
    </location>
</feature>
<keyword evidence="6" id="KW-1133">Transmembrane helix</keyword>
<gene>
    <name evidence="8" type="ORF">MNBD_NITROSPIRAE02-1594</name>
</gene>
<evidence type="ECO:0000256" key="3">
    <source>
        <dbReference type="ARBA" id="ARBA00022801"/>
    </source>
</evidence>
<evidence type="ECO:0000259" key="7">
    <source>
        <dbReference type="PROSITE" id="PS51831"/>
    </source>
</evidence>
<dbReference type="CDD" id="cd00077">
    <property type="entry name" value="HDc"/>
    <property type="match status" value="1"/>
</dbReference>
<sequence>MNISISILTGLVFGAALSLIFFFIYKTSAEKKRQTLDSEARKILDEARKEAEQIKKEASLEAKDIVYIAKSEADKELKERRKELNQLERRLRNKEEHLERKLEQMEKRESDLTRREKDFYSRERAIRDKENRLSNLIKEQTSVLEEISALTEEQARAELLRRVEEESRFEAAKLIKRIEDETRDTAEKKAAEVISLAIQRYASDYVSDATITAVTLPGDEMKGRIIGREGRNIRALEAATGVDLIVDDTPEVVTLSSFDPVRREVARISLERLIADGRIHPARIEEVVEKARKEVETTIREEGEKAVFDLGLSGIHPDIIRLLGRLKYRTSYGQNVLQHSREVAYLSGLMAGELGVDIKLAKRAGLLHDIGKAVDHEVEGPHHEIGMNIARKYGEDERVLNAIACHHGDIDPICVESALVAAADALSAARPGVRRESIENYIKRLKRLEEIATSYDGVEKCYAIQAGREIRIIVKPEDVSDEMSSLISREIAKKIQAELSYPGQIKIMVIRETRFVDYAK</sequence>
<proteinExistence type="inferred from homology"/>
<dbReference type="Pfam" id="PF01966">
    <property type="entry name" value="HD"/>
    <property type="match status" value="1"/>
</dbReference>
<dbReference type="InterPro" id="IPR017705">
    <property type="entry name" value="Ribonuclease_Y"/>
</dbReference>
<dbReference type="InterPro" id="IPR036612">
    <property type="entry name" value="KH_dom_type_1_sf"/>
</dbReference>
<dbReference type="PROSITE" id="PS50084">
    <property type="entry name" value="KH_TYPE_1"/>
    <property type="match status" value="1"/>
</dbReference>
<dbReference type="InterPro" id="IPR006674">
    <property type="entry name" value="HD_domain"/>
</dbReference>
<dbReference type="SMART" id="SM00471">
    <property type="entry name" value="HDc"/>
    <property type="match status" value="1"/>
</dbReference>
<dbReference type="SMART" id="SM00322">
    <property type="entry name" value="KH"/>
    <property type="match status" value="1"/>
</dbReference>
<evidence type="ECO:0000256" key="4">
    <source>
        <dbReference type="ARBA" id="ARBA00022884"/>
    </source>
</evidence>
<dbReference type="FunFam" id="1.10.3210.10:FF:000003">
    <property type="entry name" value="Ribonuclease Y"/>
    <property type="match status" value="1"/>
</dbReference>
<dbReference type="InterPro" id="IPR004088">
    <property type="entry name" value="KH_dom_type_1"/>
</dbReference>
<accession>A0A3B1DDL5</accession>
<dbReference type="SUPFAM" id="SSF109604">
    <property type="entry name" value="HD-domain/PDEase-like"/>
    <property type="match status" value="1"/>
</dbReference>
<name>A0A3B1DDL5_9ZZZZ</name>
<dbReference type="GO" id="GO:0016787">
    <property type="term" value="F:hydrolase activity"/>
    <property type="evidence" value="ECO:0007669"/>
    <property type="project" value="UniProtKB-KW"/>
</dbReference>
<keyword evidence="6" id="KW-0812">Transmembrane</keyword>
<dbReference type="Pfam" id="PF00013">
    <property type="entry name" value="KH_1"/>
    <property type="match status" value="1"/>
</dbReference>
<dbReference type="PROSITE" id="PS51831">
    <property type="entry name" value="HD"/>
    <property type="match status" value="1"/>
</dbReference>
<keyword evidence="5" id="KW-0175">Coiled coil</keyword>
<dbReference type="PANTHER" id="PTHR12826">
    <property type="entry name" value="RIBONUCLEASE Y"/>
    <property type="match status" value="1"/>
</dbReference>
<reference evidence="8" key="1">
    <citation type="submission" date="2018-06" db="EMBL/GenBank/DDBJ databases">
        <authorList>
            <person name="Zhirakovskaya E."/>
        </authorList>
    </citation>
    <scope>NUCLEOTIDE SEQUENCE</scope>
</reference>
<dbReference type="GO" id="GO:0004519">
    <property type="term" value="F:endonuclease activity"/>
    <property type="evidence" value="ECO:0007669"/>
    <property type="project" value="UniProtKB-KW"/>
</dbReference>
<keyword evidence="2" id="KW-0255">Endonuclease</keyword>
<dbReference type="Gene3D" id="1.10.3210.10">
    <property type="entry name" value="Hypothetical protein af1432"/>
    <property type="match status" value="1"/>
</dbReference>
<evidence type="ECO:0000256" key="1">
    <source>
        <dbReference type="ARBA" id="ARBA00022722"/>
    </source>
</evidence>
<dbReference type="PANTHER" id="PTHR12826:SF15">
    <property type="entry name" value="RIBONUCLEASE Y"/>
    <property type="match status" value="1"/>
</dbReference>
<dbReference type="Gene3D" id="3.30.1370.10">
    <property type="entry name" value="K Homology domain, type 1"/>
    <property type="match status" value="1"/>
</dbReference>
<evidence type="ECO:0000256" key="2">
    <source>
        <dbReference type="ARBA" id="ARBA00022759"/>
    </source>
</evidence>
<protein>
    <submittedName>
        <fullName evidence="8">Ribonuclease Y</fullName>
    </submittedName>
</protein>
<keyword evidence="3" id="KW-0378">Hydrolase</keyword>
<keyword evidence="4" id="KW-0694">RNA-binding</keyword>
<dbReference type="HAMAP" id="MF_00335">
    <property type="entry name" value="RNase_Y"/>
    <property type="match status" value="1"/>
</dbReference>
<dbReference type="InterPro" id="IPR004087">
    <property type="entry name" value="KH_dom"/>
</dbReference>
<evidence type="ECO:0000313" key="8">
    <source>
        <dbReference type="EMBL" id="VAX26737.1"/>
    </source>
</evidence>
<dbReference type="CDD" id="cd22431">
    <property type="entry name" value="KH-I_RNaseY"/>
    <property type="match status" value="1"/>
</dbReference>
<dbReference type="GO" id="GO:0006402">
    <property type="term" value="P:mRNA catabolic process"/>
    <property type="evidence" value="ECO:0007669"/>
    <property type="project" value="InterPro"/>
</dbReference>
<feature type="coiled-coil region" evidence="5">
    <location>
        <begin position="37"/>
        <end position="146"/>
    </location>
</feature>
<dbReference type="InterPro" id="IPR006675">
    <property type="entry name" value="HDIG_dom"/>
</dbReference>
<dbReference type="AlphaFoldDB" id="A0A3B1DDL5"/>
<dbReference type="GO" id="GO:0003723">
    <property type="term" value="F:RNA binding"/>
    <property type="evidence" value="ECO:0007669"/>
    <property type="project" value="UniProtKB-KW"/>
</dbReference>